<gene>
    <name evidence="2" type="ORF">EIZ48_26565</name>
</gene>
<dbReference type="SUPFAM" id="SSF160631">
    <property type="entry name" value="SMI1/KNR4-like"/>
    <property type="match status" value="1"/>
</dbReference>
<dbReference type="SMART" id="SM00860">
    <property type="entry name" value="SMI1_KNR4"/>
    <property type="match status" value="1"/>
</dbReference>
<dbReference type="Proteomes" id="UP000738517">
    <property type="component" value="Unassembled WGS sequence"/>
</dbReference>
<dbReference type="Pfam" id="PF09346">
    <property type="entry name" value="SMI1_KNR4"/>
    <property type="match status" value="1"/>
</dbReference>
<keyword evidence="3" id="KW-1185">Reference proteome</keyword>
<dbReference type="InterPro" id="IPR018958">
    <property type="entry name" value="Knr4/Smi1-like_dom"/>
</dbReference>
<name>A0ABW9YQM4_9GAMM</name>
<accession>A0ABW9YQM4</accession>
<dbReference type="Gene3D" id="3.40.1580.10">
    <property type="entry name" value="SMI1/KNR4-like"/>
    <property type="match status" value="1"/>
</dbReference>
<dbReference type="InterPro" id="IPR037883">
    <property type="entry name" value="Knr4/Smi1-like_sf"/>
</dbReference>
<evidence type="ECO:0000259" key="1">
    <source>
        <dbReference type="SMART" id="SM00860"/>
    </source>
</evidence>
<protein>
    <submittedName>
        <fullName evidence="2">SMI1/KNR4 family protein</fullName>
    </submittedName>
</protein>
<dbReference type="EMBL" id="RSEJ01000045">
    <property type="protein sequence ID" value="NBI56075.1"/>
    <property type="molecule type" value="Genomic_DNA"/>
</dbReference>
<sequence length="181" mass="20494">MRQVRAEIGGDAPCRKHYKVLFHFGGSLEVKIERSQEYGPVSEGEIGIVEAFLGSNFPKDYRCFMLEHNGGTPFPDMFKIPSEGDSSLVDSFYPIHSKRSTHNLIWCLKEYSDRIPNELIAIGQDPGGNQICIAISGKNYGSIYFWDHELECDGEPPSYVNVYFISSSFTEFLRCLSKCDE</sequence>
<reference evidence="2 3" key="1">
    <citation type="journal article" date="2017" name="Int. J. Syst. Evol. Microbiol.">
        <title>Photobacterium alginatilyticum sp. nov., a marine bacterium isolated from bottom seawater.</title>
        <authorList>
            <person name="Wang X."/>
            <person name="Wang Y."/>
            <person name="Yang X."/>
            <person name="Sun H."/>
            <person name="Li B."/>
            <person name="Zhang X.H."/>
        </authorList>
    </citation>
    <scope>NUCLEOTIDE SEQUENCE [LARGE SCALE GENOMIC DNA]</scope>
    <source>
        <strain evidence="2 3">P03D4</strain>
    </source>
</reference>
<evidence type="ECO:0000313" key="3">
    <source>
        <dbReference type="Proteomes" id="UP000738517"/>
    </source>
</evidence>
<organism evidence="2 3">
    <name type="scientific">Photobacterium alginatilyticum</name>
    <dbReference type="NCBI Taxonomy" id="1775171"/>
    <lineage>
        <taxon>Bacteria</taxon>
        <taxon>Pseudomonadati</taxon>
        <taxon>Pseudomonadota</taxon>
        <taxon>Gammaproteobacteria</taxon>
        <taxon>Vibrionales</taxon>
        <taxon>Vibrionaceae</taxon>
        <taxon>Photobacterium</taxon>
    </lineage>
</organism>
<proteinExistence type="predicted"/>
<evidence type="ECO:0000313" key="2">
    <source>
        <dbReference type="EMBL" id="NBI56075.1"/>
    </source>
</evidence>
<feature type="domain" description="Knr4/Smi1-like" evidence="1">
    <location>
        <begin position="40"/>
        <end position="175"/>
    </location>
</feature>
<comment type="caution">
    <text evidence="2">The sequence shown here is derived from an EMBL/GenBank/DDBJ whole genome shotgun (WGS) entry which is preliminary data.</text>
</comment>